<dbReference type="AlphaFoldDB" id="W4H7G9"/>
<accession>W4H7G9</accession>
<dbReference type="OrthoDB" id="10255185at2759"/>
<dbReference type="PANTHER" id="PTHR14649">
    <property type="entry name" value="ZINC FINGER C2HC DOMAIN-CONTAINING PROTEIN 1C"/>
    <property type="match status" value="1"/>
</dbReference>
<comment type="similarity">
    <text evidence="1">Belongs to the ZC2HC1 family.</text>
</comment>
<dbReference type="SUPFAM" id="SSF51045">
    <property type="entry name" value="WW domain"/>
    <property type="match status" value="1"/>
</dbReference>
<feature type="compositionally biased region" description="Low complexity" evidence="3">
    <location>
        <begin position="113"/>
        <end position="140"/>
    </location>
</feature>
<dbReference type="Pfam" id="PF13913">
    <property type="entry name" value="zf-C2HC_2"/>
    <property type="match status" value="2"/>
</dbReference>
<evidence type="ECO:0000256" key="1">
    <source>
        <dbReference type="ARBA" id="ARBA00010843"/>
    </source>
</evidence>
<evidence type="ECO:0000256" key="3">
    <source>
        <dbReference type="SAM" id="MobiDB-lite"/>
    </source>
</evidence>
<evidence type="ECO:0000259" key="4">
    <source>
        <dbReference type="PROSITE" id="PS50020"/>
    </source>
</evidence>
<organism evidence="5">
    <name type="scientific">Aphanomyces astaci</name>
    <name type="common">Crayfish plague agent</name>
    <dbReference type="NCBI Taxonomy" id="112090"/>
    <lineage>
        <taxon>Eukaryota</taxon>
        <taxon>Sar</taxon>
        <taxon>Stramenopiles</taxon>
        <taxon>Oomycota</taxon>
        <taxon>Saprolegniomycetes</taxon>
        <taxon>Saprolegniales</taxon>
        <taxon>Verrucalvaceae</taxon>
        <taxon>Aphanomyces</taxon>
    </lineage>
</organism>
<dbReference type="STRING" id="112090.W4H7G9"/>
<dbReference type="InterPro" id="IPR036020">
    <property type="entry name" value="WW_dom_sf"/>
</dbReference>
<keyword evidence="2" id="KW-0175">Coiled coil</keyword>
<dbReference type="InterPro" id="IPR001202">
    <property type="entry name" value="WW_dom"/>
</dbReference>
<dbReference type="VEuPathDB" id="FungiDB:H257_01059"/>
<feature type="region of interest" description="Disordered" evidence="3">
    <location>
        <begin position="327"/>
        <end position="360"/>
    </location>
</feature>
<evidence type="ECO:0000256" key="2">
    <source>
        <dbReference type="ARBA" id="ARBA00023054"/>
    </source>
</evidence>
<dbReference type="EMBL" id="KI913115">
    <property type="protein sequence ID" value="ETV87516.1"/>
    <property type="molecule type" value="Genomic_DNA"/>
</dbReference>
<evidence type="ECO:0000313" key="5">
    <source>
        <dbReference type="EMBL" id="ETV87516.1"/>
    </source>
</evidence>
<sequence length="511" mass="57046">MELESMYDSDMSSTLQDHVEELSMEDLDDHAHDLKSTPSMISTTALTASTSPKMADGSDQSWLRRLERDMDTKLLVDAERINERIQRRKAHEEEMQQSLASFTNSARVSASSSSAAAPSAHSSTKSSFTSMANANASSSDSTDDVLRQVTTAHQPPQGVDEWKEAFTEDGKTYYYNRRTRETSWTCPENAIVVNRSATAAPTPVDHSMVGTSTDSVATPATTTTTTTTVTMHQSKKSMFCMFCGLECRVWELMPHMSSCDLLRTNKAQRTAMYEEAVDIASALLNKQTSDADTQTTDRYLHYASLYSLHHDGRDQRGNVLDPLALLKQRRRHTMQPTTTSSSSTPRRHQRDDDDDHDVMHLNIDDDTKLSLLRLKRSTEAAQSRRQDVSEQCRYCHRSFAEGRLSKHEAVCPRVFGSEMTWNNHQGKKDTANKSLKATTNATPKPRPKAPTPPHPKSSLAGSFHEHQATLVTCPCCQRKFAPSGAQQHIDICQHVENKPKKITAKAYVMAG</sequence>
<reference evidence="5" key="1">
    <citation type="submission" date="2013-12" db="EMBL/GenBank/DDBJ databases">
        <title>The Genome Sequence of Aphanomyces astaci APO3.</title>
        <authorList>
            <consortium name="The Broad Institute Genomics Platform"/>
            <person name="Russ C."/>
            <person name="Tyler B."/>
            <person name="van West P."/>
            <person name="Dieguez-Uribeondo J."/>
            <person name="Young S.K."/>
            <person name="Zeng Q."/>
            <person name="Gargeya S."/>
            <person name="Fitzgerald M."/>
            <person name="Abouelleil A."/>
            <person name="Alvarado L."/>
            <person name="Chapman S.B."/>
            <person name="Gainer-Dewar J."/>
            <person name="Goldberg J."/>
            <person name="Griggs A."/>
            <person name="Gujja S."/>
            <person name="Hansen M."/>
            <person name="Howarth C."/>
            <person name="Imamovic A."/>
            <person name="Ireland A."/>
            <person name="Larimer J."/>
            <person name="McCowan C."/>
            <person name="Murphy C."/>
            <person name="Pearson M."/>
            <person name="Poon T.W."/>
            <person name="Priest M."/>
            <person name="Roberts A."/>
            <person name="Saif S."/>
            <person name="Shea T."/>
            <person name="Sykes S."/>
            <person name="Wortman J."/>
            <person name="Nusbaum C."/>
            <person name="Birren B."/>
        </authorList>
    </citation>
    <scope>NUCLEOTIDE SEQUENCE [LARGE SCALE GENOMIC DNA]</scope>
    <source>
        <strain evidence="5">APO3</strain>
    </source>
</reference>
<dbReference type="PROSITE" id="PS01159">
    <property type="entry name" value="WW_DOMAIN_1"/>
    <property type="match status" value="1"/>
</dbReference>
<dbReference type="InterPro" id="IPR026104">
    <property type="entry name" value="ZNF_C2HC_dom_1C"/>
</dbReference>
<dbReference type="GeneID" id="20803055"/>
<gene>
    <name evidence="5" type="ORF">H257_01059</name>
</gene>
<dbReference type="Pfam" id="PF00397">
    <property type="entry name" value="WW"/>
    <property type="match status" value="1"/>
</dbReference>
<dbReference type="PROSITE" id="PS50020">
    <property type="entry name" value="WW_DOMAIN_2"/>
    <property type="match status" value="1"/>
</dbReference>
<dbReference type="SMART" id="SM00456">
    <property type="entry name" value="WW"/>
    <property type="match status" value="1"/>
</dbReference>
<feature type="domain" description="WW" evidence="4">
    <location>
        <begin position="162"/>
        <end position="189"/>
    </location>
</feature>
<feature type="region of interest" description="Disordered" evidence="3">
    <location>
        <begin position="422"/>
        <end position="460"/>
    </location>
</feature>
<protein>
    <recommendedName>
        <fullName evidence="4">WW domain-containing protein</fullName>
    </recommendedName>
</protein>
<dbReference type="RefSeq" id="XP_009822379.1">
    <property type="nucleotide sequence ID" value="XM_009824077.1"/>
</dbReference>
<proteinExistence type="inferred from homology"/>
<dbReference type="Gene3D" id="2.20.70.10">
    <property type="match status" value="1"/>
</dbReference>
<dbReference type="PANTHER" id="PTHR14649:SF1">
    <property type="entry name" value="ZINC FINGER C2HC DOMAIN-CONTAINING PROTEIN 1C"/>
    <property type="match status" value="1"/>
</dbReference>
<feature type="region of interest" description="Disordered" evidence="3">
    <location>
        <begin position="113"/>
        <end position="144"/>
    </location>
</feature>
<name>W4H7G9_APHAT</name>
<dbReference type="CDD" id="cd00201">
    <property type="entry name" value="WW"/>
    <property type="match status" value="1"/>
</dbReference>